<keyword evidence="2" id="KW-1185">Reference proteome</keyword>
<gene>
    <name evidence="1" type="ORF">ACFOW7_21770</name>
</gene>
<evidence type="ECO:0000313" key="1">
    <source>
        <dbReference type="EMBL" id="MFC4161968.1"/>
    </source>
</evidence>
<dbReference type="Proteomes" id="UP001595791">
    <property type="component" value="Unassembled WGS sequence"/>
</dbReference>
<name>A0ABV8MUP7_9NEIS</name>
<evidence type="ECO:0000313" key="2">
    <source>
        <dbReference type="Proteomes" id="UP001595791"/>
    </source>
</evidence>
<dbReference type="RefSeq" id="WP_378168681.1">
    <property type="nucleotide sequence ID" value="NZ_JBHSBU010000004.1"/>
</dbReference>
<sequence>MSIPTVPWTAESPILGTITDGLVLRTMSDDGPILGGIDRHFVGGAGSRGPVRPSMAGPIIGARSPVIGGAPARGPVIGG</sequence>
<proteinExistence type="predicted"/>
<accession>A0ABV8MUP7</accession>
<organism evidence="1 2">
    <name type="scientific">Chitinimonas lacunae</name>
    <dbReference type="NCBI Taxonomy" id="1963018"/>
    <lineage>
        <taxon>Bacteria</taxon>
        <taxon>Pseudomonadati</taxon>
        <taxon>Pseudomonadota</taxon>
        <taxon>Betaproteobacteria</taxon>
        <taxon>Neisseriales</taxon>
        <taxon>Chitinibacteraceae</taxon>
        <taxon>Chitinimonas</taxon>
    </lineage>
</organism>
<reference evidence="2" key="1">
    <citation type="journal article" date="2019" name="Int. J. Syst. Evol. Microbiol.">
        <title>The Global Catalogue of Microorganisms (GCM) 10K type strain sequencing project: providing services to taxonomists for standard genome sequencing and annotation.</title>
        <authorList>
            <consortium name="The Broad Institute Genomics Platform"/>
            <consortium name="The Broad Institute Genome Sequencing Center for Infectious Disease"/>
            <person name="Wu L."/>
            <person name="Ma J."/>
        </authorList>
    </citation>
    <scope>NUCLEOTIDE SEQUENCE [LARGE SCALE GENOMIC DNA]</scope>
    <source>
        <strain evidence="2">LMG 29894</strain>
    </source>
</reference>
<dbReference type="EMBL" id="JBHSBU010000004">
    <property type="protein sequence ID" value="MFC4161968.1"/>
    <property type="molecule type" value="Genomic_DNA"/>
</dbReference>
<comment type="caution">
    <text evidence="1">The sequence shown here is derived from an EMBL/GenBank/DDBJ whole genome shotgun (WGS) entry which is preliminary data.</text>
</comment>
<protein>
    <submittedName>
        <fullName evidence="1">Uncharacterized protein</fullName>
    </submittedName>
</protein>